<dbReference type="GO" id="GO:0048487">
    <property type="term" value="F:beta-tubulin binding"/>
    <property type="evidence" value="ECO:0007669"/>
    <property type="project" value="InterPro"/>
</dbReference>
<name>A0A9W8AEP5_9FUNG</name>
<dbReference type="InterPro" id="IPR033162">
    <property type="entry name" value="TBCD"/>
</dbReference>
<feature type="region of interest" description="Disordered" evidence="2">
    <location>
        <begin position="361"/>
        <end position="381"/>
    </location>
</feature>
<sequence>MDPGKQCVPSTFENQAAFLSTLDTVLRASALPLANCEDASVGDASPGSLDTPLERVTQALRPLVNMLAPYQEAPTVLDPALADIVSPIMAFLESHIRRFAERWEAYAARHCSDVQPSPFPVAEARSFILACAPAFQVLYQLTRVRGYKTIVRFFRHDVADLEPVLFFLLQHPADDNALWTSRYVLFLWLSLLCMVPFDLQTLDSGDAQALYGQNLLDTILTHSKAALASTSRAADGAALLAGRLIVRQDTAHLLEPYVRWARDLLEANPDTLDPFLINGVLRSLNFAFKLGERRRLVTVIPLIEPLLADLAARESLARQVATRKLVTKLVQRVGLACLPPQVASWRYQLGRRSLEANLVTGAEGQSSRNPPITGSQLPAVEPTDNDMAYEGELETVIDLLLTALRDSDTVVRWSAAKGVGRITFRLPLVLAQDVVQCVLDLFLEDVPAAAEAQSDPIRLDVRGVSEATWHGACLALAELARKGLLLPDQLRAGLPFVVRALHFDVKRGSHSVGSNIRDAASYVLWSFARAYSQEVLAEWAHLLARSLIVVALFDREIHVRRAASAAFQEHVGRNGLFPHGIDLMTSADYFSLSNIRHAYLNVAAQVARFEAYSDALLQHLVTVTLVHWDPKLRNLAAEALYRLAPAHPDLVATHLLPLLLRSARSSDLATRHGGLAGAGAAYRALQTFSTTTAALGPCVLENLLATPQAIPSVHLADFGADLTWGALCDYMGQVLQSMNDPMPKSQQLAWRDLLEKALNRQDPDIHIRATEALYWYFARFDESETRFAVYRELIQPGRSAQSREGHALALASLHYRDHPTLVTAAVTTLTDLLVNPDIHTQSTIPLKQNVLVALGKILSQVGDRWSQLIGLAGVQAVLDALVAALDDYTVDNRGDIGSHVRLSAITVARTALPLLCAPLTTDPPDGEAIKTVAETAAGRIIGSLLRMVLEKIDRVRLAAGTALTYILYGEVPGASDVEAMAAVDSSDTSNDLSSQNGKGKVSSTDRVYPEYLATLTTGRTNPGNSPPALAWRLTVAPALEALRVAVPTASAGNRYWSDLSRAFPAILSLLTVRNYQREVLLGFLIGAGSHVDALTRHASRCLHDHISALPLGPSASGKDSTGTRSGLIADVTDILATYKNIDRVVMPLLTAVKLLADLGSLATVPVPALQALLVQVRREGFKCRDTKKLALMVQIYGALVDHSPQLRDLILPHALAILAHPFPITRQLMADELFMGLYFSDRVAGDPAQPVLVRDLLANSDWTQPLALTRPRRLQLYEHFGFTPPVMVKPSTSSSGGLRA</sequence>
<accession>A0A9W8AEP5</accession>
<dbReference type="InterPro" id="IPR022577">
    <property type="entry name" value="TBCD_C"/>
</dbReference>
<feature type="domain" description="Tubulin-folding cofactor D C-terminal" evidence="3">
    <location>
        <begin position="939"/>
        <end position="1188"/>
    </location>
</feature>
<dbReference type="InterPro" id="IPR011989">
    <property type="entry name" value="ARM-like"/>
</dbReference>
<evidence type="ECO:0000313" key="6">
    <source>
        <dbReference type="Proteomes" id="UP001150569"/>
    </source>
</evidence>
<dbReference type="Pfam" id="PF12612">
    <property type="entry name" value="TFCD_C"/>
    <property type="match status" value="1"/>
</dbReference>
<dbReference type="Proteomes" id="UP001150569">
    <property type="component" value="Unassembled WGS sequence"/>
</dbReference>
<dbReference type="EMBL" id="JANBPT010000198">
    <property type="protein sequence ID" value="KAJ1925952.1"/>
    <property type="molecule type" value="Genomic_DNA"/>
</dbReference>
<gene>
    <name evidence="5" type="ORF">IWQ60_004213</name>
</gene>
<evidence type="ECO:0000313" key="5">
    <source>
        <dbReference type="EMBL" id="KAJ1925952.1"/>
    </source>
</evidence>
<dbReference type="GO" id="GO:0005096">
    <property type="term" value="F:GTPase activator activity"/>
    <property type="evidence" value="ECO:0007669"/>
    <property type="project" value="InterPro"/>
</dbReference>
<organism evidence="5 6">
    <name type="scientific">Tieghemiomyces parasiticus</name>
    <dbReference type="NCBI Taxonomy" id="78921"/>
    <lineage>
        <taxon>Eukaryota</taxon>
        <taxon>Fungi</taxon>
        <taxon>Fungi incertae sedis</taxon>
        <taxon>Zoopagomycota</taxon>
        <taxon>Kickxellomycotina</taxon>
        <taxon>Dimargaritomycetes</taxon>
        <taxon>Dimargaritales</taxon>
        <taxon>Dimargaritaceae</taxon>
        <taxon>Tieghemiomyces</taxon>
    </lineage>
</organism>
<keyword evidence="1" id="KW-0143">Chaperone</keyword>
<protein>
    <recommendedName>
        <fullName evidence="7">Tubulin-specific chaperone D</fullName>
    </recommendedName>
</protein>
<feature type="domain" description="Tubulin-folding cofactor D ARM repeats" evidence="4">
    <location>
        <begin position="322"/>
        <end position="581"/>
    </location>
</feature>
<evidence type="ECO:0000256" key="2">
    <source>
        <dbReference type="SAM" id="MobiDB-lite"/>
    </source>
</evidence>
<dbReference type="OrthoDB" id="10253476at2759"/>
<evidence type="ECO:0008006" key="7">
    <source>
        <dbReference type="Google" id="ProtNLM"/>
    </source>
</evidence>
<keyword evidence="6" id="KW-1185">Reference proteome</keyword>
<evidence type="ECO:0000259" key="4">
    <source>
        <dbReference type="Pfam" id="PF25767"/>
    </source>
</evidence>
<dbReference type="Gene3D" id="1.25.10.10">
    <property type="entry name" value="Leucine-rich Repeat Variant"/>
    <property type="match status" value="1"/>
</dbReference>
<evidence type="ECO:0000256" key="1">
    <source>
        <dbReference type="ARBA" id="ARBA00023186"/>
    </source>
</evidence>
<evidence type="ECO:0000259" key="3">
    <source>
        <dbReference type="Pfam" id="PF12612"/>
    </source>
</evidence>
<dbReference type="GO" id="GO:0007021">
    <property type="term" value="P:tubulin complex assembly"/>
    <property type="evidence" value="ECO:0007669"/>
    <property type="project" value="InterPro"/>
</dbReference>
<dbReference type="Pfam" id="PF25767">
    <property type="entry name" value="ARM_TBCD_2nd"/>
    <property type="match status" value="1"/>
</dbReference>
<dbReference type="SUPFAM" id="SSF48371">
    <property type="entry name" value="ARM repeat"/>
    <property type="match status" value="2"/>
</dbReference>
<feature type="compositionally biased region" description="Polar residues" evidence="2">
    <location>
        <begin position="363"/>
        <end position="376"/>
    </location>
</feature>
<dbReference type="InterPro" id="IPR016024">
    <property type="entry name" value="ARM-type_fold"/>
</dbReference>
<dbReference type="PANTHER" id="PTHR12658:SF0">
    <property type="entry name" value="TUBULIN-SPECIFIC CHAPERONE D"/>
    <property type="match status" value="1"/>
</dbReference>
<dbReference type="Pfam" id="PF23579">
    <property type="entry name" value="ARM_TBCD"/>
    <property type="match status" value="1"/>
</dbReference>
<proteinExistence type="predicted"/>
<comment type="caution">
    <text evidence="5">The sequence shown here is derived from an EMBL/GenBank/DDBJ whole genome shotgun (WGS) entry which is preliminary data.</text>
</comment>
<dbReference type="GO" id="GO:0000226">
    <property type="term" value="P:microtubule cytoskeleton organization"/>
    <property type="evidence" value="ECO:0007669"/>
    <property type="project" value="TreeGrafter"/>
</dbReference>
<dbReference type="GO" id="GO:0007023">
    <property type="term" value="P:post-chaperonin tubulin folding pathway"/>
    <property type="evidence" value="ECO:0007669"/>
    <property type="project" value="InterPro"/>
</dbReference>
<reference evidence="5" key="1">
    <citation type="submission" date="2022-07" db="EMBL/GenBank/DDBJ databases">
        <title>Phylogenomic reconstructions and comparative analyses of Kickxellomycotina fungi.</title>
        <authorList>
            <person name="Reynolds N.K."/>
            <person name="Stajich J.E."/>
            <person name="Barry K."/>
            <person name="Grigoriev I.V."/>
            <person name="Crous P."/>
            <person name="Smith M.E."/>
        </authorList>
    </citation>
    <scope>NUCLEOTIDE SEQUENCE</scope>
    <source>
        <strain evidence="5">RSA 861</strain>
    </source>
</reference>
<dbReference type="PANTHER" id="PTHR12658">
    <property type="entry name" value="BETA-TUBULIN COFACTOR D"/>
    <property type="match status" value="1"/>
</dbReference>
<dbReference type="InterPro" id="IPR058033">
    <property type="entry name" value="ARM_TBCD_2nd"/>
</dbReference>